<proteinExistence type="inferred from homology"/>
<dbReference type="EMBL" id="CP115611">
    <property type="protein sequence ID" value="WBW73039.1"/>
    <property type="molecule type" value="Genomic_DNA"/>
</dbReference>
<dbReference type="SUPFAM" id="SSF81665">
    <property type="entry name" value="Calcium ATPase, transmembrane domain M"/>
    <property type="match status" value="1"/>
</dbReference>
<evidence type="ECO:0000313" key="18">
    <source>
        <dbReference type="Proteomes" id="UP001212411"/>
    </source>
</evidence>
<dbReference type="InterPro" id="IPR008250">
    <property type="entry name" value="ATPase_P-typ_transduc_dom_A_sf"/>
</dbReference>
<evidence type="ECO:0000256" key="8">
    <source>
        <dbReference type="ARBA" id="ARBA00022840"/>
    </source>
</evidence>
<dbReference type="SMART" id="SM00831">
    <property type="entry name" value="Cation_ATPase_N"/>
    <property type="match status" value="1"/>
</dbReference>
<evidence type="ECO:0000256" key="13">
    <source>
        <dbReference type="ARBA" id="ARBA00038148"/>
    </source>
</evidence>
<dbReference type="Pfam" id="PF00689">
    <property type="entry name" value="Cation_ATPase_C"/>
    <property type="match status" value="1"/>
</dbReference>
<keyword evidence="10 15" id="KW-1133">Transmembrane helix</keyword>
<feature type="transmembrane region" description="Helical" evidence="15">
    <location>
        <begin position="686"/>
        <end position="707"/>
    </location>
</feature>
<dbReference type="InterPro" id="IPR023214">
    <property type="entry name" value="HAD_sf"/>
</dbReference>
<dbReference type="GO" id="GO:0005789">
    <property type="term" value="C:endoplasmic reticulum membrane"/>
    <property type="evidence" value="ECO:0007669"/>
    <property type="project" value="UniProtKB-SubCell"/>
</dbReference>
<feature type="domain" description="Cation-transporting P-type ATPase N-terminal" evidence="16">
    <location>
        <begin position="4"/>
        <end position="80"/>
    </location>
</feature>
<keyword evidence="5 15" id="KW-0812">Transmembrane</keyword>
<dbReference type="InterPro" id="IPR006068">
    <property type="entry name" value="ATPase_P-typ_cation-transptr_C"/>
</dbReference>
<evidence type="ECO:0000259" key="16">
    <source>
        <dbReference type="SMART" id="SM00831"/>
    </source>
</evidence>
<dbReference type="NCBIfam" id="TIGR01522">
    <property type="entry name" value="ATPase-IIA2_Ca"/>
    <property type="match status" value="1"/>
</dbReference>
<keyword evidence="12 15" id="KW-0472">Membrane</keyword>
<dbReference type="InterPro" id="IPR023298">
    <property type="entry name" value="ATPase_P-typ_TM_dom_sf"/>
</dbReference>
<dbReference type="Pfam" id="PF13246">
    <property type="entry name" value="Cation_ATPase"/>
    <property type="match status" value="1"/>
</dbReference>
<dbReference type="Gene3D" id="3.40.1110.10">
    <property type="entry name" value="Calcium-transporting ATPase, cytoplasmic domain N"/>
    <property type="match status" value="1"/>
</dbReference>
<dbReference type="KEGG" id="som:SOMG_02181"/>
<dbReference type="Gene3D" id="2.70.150.10">
    <property type="entry name" value="Calcium-transporting ATPase, cytoplasmic transduction domain A"/>
    <property type="match status" value="1"/>
</dbReference>
<dbReference type="InterPro" id="IPR018303">
    <property type="entry name" value="ATPase_P-typ_P_site"/>
</dbReference>
<feature type="transmembrane region" description="Helical" evidence="15">
    <location>
        <begin position="827"/>
        <end position="845"/>
    </location>
</feature>
<comment type="similarity">
    <text evidence="13 15">Belongs to the cation transport ATPase (P-type) (TC 3.A.3) family.</text>
</comment>
<dbReference type="FunFam" id="2.70.150.10:FF:000008">
    <property type="entry name" value="Calcium-transporting ATPase"/>
    <property type="match status" value="1"/>
</dbReference>
<dbReference type="NCBIfam" id="TIGR01494">
    <property type="entry name" value="ATPase_P-type"/>
    <property type="match status" value="2"/>
</dbReference>
<comment type="function">
    <text evidence="15">Catalyzes the hydrolysis of ATP coupled with the transport of calcium.</text>
</comment>
<dbReference type="InterPro" id="IPR023299">
    <property type="entry name" value="ATPase_P-typ_cyto_dom_N"/>
</dbReference>
<keyword evidence="9" id="KW-1278">Translocase</keyword>
<keyword evidence="6 15" id="KW-0547">Nucleotide-binding</keyword>
<dbReference type="InterPro" id="IPR004014">
    <property type="entry name" value="ATPase_P-typ_cation-transptr_N"/>
</dbReference>
<dbReference type="GO" id="GO:0005384">
    <property type="term" value="F:manganese ion transmembrane transporter activity"/>
    <property type="evidence" value="ECO:0007669"/>
    <property type="project" value="UniProtKB-ARBA"/>
</dbReference>
<dbReference type="GO" id="GO:0005388">
    <property type="term" value="F:P-type calcium transporter activity"/>
    <property type="evidence" value="ECO:0007669"/>
    <property type="project" value="UniProtKB-EC"/>
</dbReference>
<evidence type="ECO:0000256" key="11">
    <source>
        <dbReference type="ARBA" id="ARBA00023065"/>
    </source>
</evidence>
<feature type="transmembrane region" description="Helical" evidence="15">
    <location>
        <begin position="84"/>
        <end position="100"/>
    </location>
</feature>
<dbReference type="InterPro" id="IPR044492">
    <property type="entry name" value="P_typ_ATPase_HD_dom"/>
</dbReference>
<keyword evidence="2 15" id="KW-0813">Transport</keyword>
<dbReference type="Gene3D" id="1.20.1110.10">
    <property type="entry name" value="Calcium-transporting ATPase, transmembrane domain"/>
    <property type="match status" value="1"/>
</dbReference>
<dbReference type="PANTHER" id="PTHR42861">
    <property type="entry name" value="CALCIUM-TRANSPORTING ATPASE"/>
    <property type="match status" value="1"/>
</dbReference>
<dbReference type="SUPFAM" id="SSF81660">
    <property type="entry name" value="Metal cation-transporting ATPase, ATP-binding domain N"/>
    <property type="match status" value="1"/>
</dbReference>
<dbReference type="SUPFAM" id="SSF56784">
    <property type="entry name" value="HAD-like"/>
    <property type="match status" value="1"/>
</dbReference>
<dbReference type="SUPFAM" id="SSF81653">
    <property type="entry name" value="Calcium ATPase, transduction domain A"/>
    <property type="match status" value="1"/>
</dbReference>
<dbReference type="FunFam" id="3.40.50.1000:FF:000001">
    <property type="entry name" value="Phospholipid-transporting ATPase IC"/>
    <property type="match status" value="1"/>
</dbReference>
<dbReference type="InterPro" id="IPR001757">
    <property type="entry name" value="P_typ_ATPase"/>
</dbReference>
<evidence type="ECO:0000256" key="9">
    <source>
        <dbReference type="ARBA" id="ARBA00022967"/>
    </source>
</evidence>
<dbReference type="Pfam" id="PF08282">
    <property type="entry name" value="Hydrolase_3"/>
    <property type="match status" value="1"/>
</dbReference>
<gene>
    <name evidence="17" type="primary">pmr1</name>
    <name evidence="17" type="ORF">SOMG_02181</name>
</gene>
<dbReference type="GO" id="GO:0016887">
    <property type="term" value="F:ATP hydrolysis activity"/>
    <property type="evidence" value="ECO:0007669"/>
    <property type="project" value="InterPro"/>
</dbReference>
<dbReference type="PRINTS" id="PR00120">
    <property type="entry name" value="HATPASE"/>
</dbReference>
<dbReference type="SFLD" id="SFLDF00027">
    <property type="entry name" value="p-type_atpase"/>
    <property type="match status" value="1"/>
</dbReference>
<feature type="transmembrane region" description="Helical" evidence="15">
    <location>
        <begin position="273"/>
        <end position="302"/>
    </location>
</feature>
<sequence length="900" mass="98717">MSNPYLSYTTEQTCADLETDVHNGLSNIQDIAKRHTVYGDNDLAVDDDESIVVQFLKQFIQDPLILLLFASAAISILLGNIDDAFSIALAIFIVVTVGFVQEYRSEKSLEALNNLVPHYCNVIRSGVTQHVVATKLVPGDLISLQIGDRVPADLRIVDAVEFEVDESNLTGETNPRKKITEPLVSNLPLGERSNMAFMGTLVRHGHGRGIVVATGADTEFGRVFLTMRETEKPKTPLQNSMDHLGKQLSAISIAGIAIIVLVGFFQGKNWLEMLTIGVSLAVAAIPEGLPIIVTVTLALGVLRMSKKRAIVRRLPSVETLGSVNVICSDKTGTLTMNHMTVTKMYTPGMTTPCIIPDGDHLDFSIEKTVGMNKLLLSSALCNNSKRHVNKSDAILDTTNPWAGFPVDVALTECCERFGLNDPRGSYPRLSEMPFNSERKYMSVIAHYNSTKTTFMKGAMDQVLKSCAYYTDSAGTQHELTPYMRDEIRKHEMDMAKTGLRIIAAASGILPNKLVFHGLFGINDPPRPYVRESIQQLMTGGVRIIMITGDSIVTAVSVARALGMAIPSSDQDAIQNYAITGDQLDELDDSSLRDVVSRAVVFARTTPNHKMKIVKALQSLDDVVAMTGDGVNDAPALKLADIGIAMGRQGTDVAKEAADMILTDDSFATILHAVEEGKGIFNNIRNFITFQLSTSVAALSLIAISSLFGLQNPLNAMQILWINILMDGPPAQSLGVETVDDDVMMKPPRPRNAPILTVQLLKRVLLSAFIIVFVTTLVFKVEMKDGQVTARDTTMTFTCFVLFDMFNALSCRSETKSVFKLGIFSNRMFNIAVGGSLLGQTLVIYVPLFQKIFQTEALGFKDIVTLLIYTSSVLWVDEIRKWYLHRKGLVRTKSTYILGNV</sequence>
<comment type="subcellular location">
    <subcellularLocation>
        <location evidence="1">Endoplasmic reticulum membrane</location>
        <topology evidence="1">Multi-pass membrane protein</topology>
    </subcellularLocation>
    <subcellularLocation>
        <location evidence="15">Membrane</location>
        <topology evidence="15">Multi-pass membrane protein</topology>
    </subcellularLocation>
</comment>
<feature type="transmembrane region" description="Helical" evidence="15">
    <location>
        <begin position="59"/>
        <end position="78"/>
    </location>
</feature>
<dbReference type="InterPro" id="IPR036412">
    <property type="entry name" value="HAD-like_sf"/>
</dbReference>
<dbReference type="RefSeq" id="XP_056037282.1">
    <property type="nucleotide sequence ID" value="XM_056180973.1"/>
</dbReference>
<evidence type="ECO:0000256" key="12">
    <source>
        <dbReference type="ARBA" id="ARBA00023136"/>
    </source>
</evidence>
<dbReference type="SFLD" id="SFLDG00002">
    <property type="entry name" value="C1.7:_P-type_atpase_like"/>
    <property type="match status" value="1"/>
</dbReference>
<keyword evidence="3" id="KW-0597">Phosphoprotein</keyword>
<dbReference type="PROSITE" id="PS00154">
    <property type="entry name" value="ATPASE_E1_E2"/>
    <property type="match status" value="1"/>
</dbReference>
<name>A0AAF0AWM6_9SCHI</name>
<evidence type="ECO:0000256" key="3">
    <source>
        <dbReference type="ARBA" id="ARBA00022553"/>
    </source>
</evidence>
<dbReference type="AlphaFoldDB" id="A0AAF0AWM6"/>
<feature type="transmembrane region" description="Helical" evidence="15">
    <location>
        <begin position="759"/>
        <end position="778"/>
    </location>
</feature>
<comment type="caution">
    <text evidence="15">Lacks conserved residue(s) required for the propagation of feature annotation.</text>
</comment>
<dbReference type="Gene3D" id="3.40.50.1000">
    <property type="entry name" value="HAD superfamily/HAD-like"/>
    <property type="match status" value="1"/>
</dbReference>
<comment type="catalytic activity">
    <reaction evidence="14 15">
        <text>Ca(2+)(in) + ATP + H2O = Ca(2+)(out) + ADP + phosphate + H(+)</text>
        <dbReference type="Rhea" id="RHEA:18105"/>
        <dbReference type="ChEBI" id="CHEBI:15377"/>
        <dbReference type="ChEBI" id="CHEBI:15378"/>
        <dbReference type="ChEBI" id="CHEBI:29108"/>
        <dbReference type="ChEBI" id="CHEBI:30616"/>
        <dbReference type="ChEBI" id="CHEBI:43474"/>
        <dbReference type="ChEBI" id="CHEBI:456216"/>
        <dbReference type="EC" id="7.2.2.10"/>
    </reaction>
</comment>
<evidence type="ECO:0000256" key="7">
    <source>
        <dbReference type="ARBA" id="ARBA00022837"/>
    </source>
</evidence>
<keyword evidence="8 15" id="KW-0067">ATP-binding</keyword>
<keyword evidence="11 15" id="KW-0406">Ion transport</keyword>
<accession>A0AAF0AWM6</accession>
<protein>
    <recommendedName>
        <fullName evidence="15">Calcium-transporting ATPase</fullName>
        <ecNumber evidence="15">7.2.2.10</ecNumber>
    </recommendedName>
</protein>
<evidence type="ECO:0000313" key="17">
    <source>
        <dbReference type="EMBL" id="WBW73039.1"/>
    </source>
</evidence>
<evidence type="ECO:0000256" key="4">
    <source>
        <dbReference type="ARBA" id="ARBA00022568"/>
    </source>
</evidence>
<evidence type="ECO:0000256" key="15">
    <source>
        <dbReference type="RuleBase" id="RU361146"/>
    </source>
</evidence>
<dbReference type="PRINTS" id="PR00119">
    <property type="entry name" value="CATATPASE"/>
</dbReference>
<feature type="transmembrane region" description="Helical" evidence="15">
    <location>
        <begin position="248"/>
        <end position="267"/>
    </location>
</feature>
<dbReference type="Pfam" id="PF00122">
    <property type="entry name" value="E1-E2_ATPase"/>
    <property type="match status" value="1"/>
</dbReference>
<dbReference type="InterPro" id="IPR006413">
    <property type="entry name" value="P-type_ATPase_IIA_PMR1"/>
</dbReference>
<dbReference type="Pfam" id="PF00690">
    <property type="entry name" value="Cation_ATPase_N"/>
    <property type="match status" value="1"/>
</dbReference>
<organism evidence="17 18">
    <name type="scientific">Schizosaccharomyces osmophilus</name>
    <dbReference type="NCBI Taxonomy" id="2545709"/>
    <lineage>
        <taxon>Eukaryota</taxon>
        <taxon>Fungi</taxon>
        <taxon>Dikarya</taxon>
        <taxon>Ascomycota</taxon>
        <taxon>Taphrinomycotina</taxon>
        <taxon>Schizosaccharomycetes</taxon>
        <taxon>Schizosaccharomycetales</taxon>
        <taxon>Schizosaccharomycetaceae</taxon>
        <taxon>Schizosaccharomyces</taxon>
    </lineage>
</organism>
<dbReference type="FunFam" id="3.40.50.1000:FF:000028">
    <property type="entry name" value="Calcium-transporting P-type ATPase, putative"/>
    <property type="match status" value="1"/>
</dbReference>
<evidence type="ECO:0000256" key="10">
    <source>
        <dbReference type="ARBA" id="ARBA00022989"/>
    </source>
</evidence>
<keyword evidence="7 15" id="KW-0106">Calcium</keyword>
<evidence type="ECO:0000256" key="6">
    <source>
        <dbReference type="ARBA" id="ARBA00022741"/>
    </source>
</evidence>
<keyword evidence="18" id="KW-1185">Reference proteome</keyword>
<dbReference type="EC" id="7.2.2.10" evidence="15"/>
<evidence type="ECO:0000256" key="14">
    <source>
        <dbReference type="ARBA" id="ARBA00048694"/>
    </source>
</evidence>
<evidence type="ECO:0000256" key="5">
    <source>
        <dbReference type="ARBA" id="ARBA00022692"/>
    </source>
</evidence>
<dbReference type="GO" id="GO:0005524">
    <property type="term" value="F:ATP binding"/>
    <property type="evidence" value="ECO:0007669"/>
    <property type="project" value="UniProtKB-KW"/>
</dbReference>
<dbReference type="SFLD" id="SFLDS00003">
    <property type="entry name" value="Haloacid_Dehalogenase"/>
    <property type="match status" value="1"/>
</dbReference>
<dbReference type="GeneID" id="80875662"/>
<dbReference type="InterPro" id="IPR059000">
    <property type="entry name" value="ATPase_P-type_domA"/>
</dbReference>
<dbReference type="Proteomes" id="UP001212411">
    <property type="component" value="Chromosome 1"/>
</dbReference>
<evidence type="ECO:0000256" key="2">
    <source>
        <dbReference type="ARBA" id="ARBA00022448"/>
    </source>
</evidence>
<keyword evidence="4 15" id="KW-0109">Calcium transport</keyword>
<reference evidence="17 18" key="1">
    <citation type="journal article" date="2023" name="G3 (Bethesda)">
        <title>A high-quality reference genome for the fission yeast Schizosaccharomyces osmophilus.</title>
        <authorList>
            <person name="Jia G.S."/>
            <person name="Zhang W.C."/>
            <person name="Liang Y."/>
            <person name="Liu X.H."/>
            <person name="Rhind N."/>
            <person name="Pidoux A."/>
            <person name="Brysch-Herzberg M."/>
            <person name="Du L.L."/>
        </authorList>
    </citation>
    <scope>NUCLEOTIDE SEQUENCE [LARGE SCALE GENOMIC DNA]</scope>
    <source>
        <strain evidence="17 18">CBS 15793</strain>
    </source>
</reference>
<evidence type="ECO:0000256" key="1">
    <source>
        <dbReference type="ARBA" id="ARBA00004477"/>
    </source>
</evidence>